<dbReference type="Gene3D" id="2.120.10.80">
    <property type="entry name" value="Kelch-type beta propeller"/>
    <property type="match status" value="1"/>
</dbReference>
<dbReference type="Proteomes" id="UP000467841">
    <property type="component" value="Unassembled WGS sequence"/>
</dbReference>
<dbReference type="InterPro" id="IPR057499">
    <property type="entry name" value="Kelch_FKB95"/>
</dbReference>
<evidence type="ECO:0000259" key="1">
    <source>
        <dbReference type="Pfam" id="PF00646"/>
    </source>
</evidence>
<dbReference type="PANTHER" id="PTHR24414">
    <property type="entry name" value="F-BOX/KELCH-REPEAT PROTEIN SKIP4"/>
    <property type="match status" value="1"/>
</dbReference>
<dbReference type="OrthoDB" id="45365at2759"/>
<keyword evidence="4" id="KW-1185">Reference proteome</keyword>
<comment type="caution">
    <text evidence="3">The sequence shown here is derived from an EMBL/GenBank/DDBJ whole genome shotgun (WGS) entry which is preliminary data.</text>
</comment>
<reference evidence="3" key="1">
    <citation type="submission" date="2020-01" db="EMBL/GenBank/DDBJ databases">
        <authorList>
            <person name="Mishra B."/>
        </authorList>
    </citation>
    <scope>NUCLEOTIDE SEQUENCE [LARGE SCALE GENOMIC DNA]</scope>
</reference>
<feature type="domain" description="FKB95-like N-terminal Kelch" evidence="2">
    <location>
        <begin position="99"/>
        <end position="344"/>
    </location>
</feature>
<evidence type="ECO:0000313" key="3">
    <source>
        <dbReference type="EMBL" id="CAA7053583.1"/>
    </source>
</evidence>
<dbReference type="InterPro" id="IPR015915">
    <property type="entry name" value="Kelch-typ_b-propeller"/>
</dbReference>
<name>A0A6D2KKI8_9BRAS</name>
<dbReference type="AlphaFoldDB" id="A0A6D2KKI8"/>
<protein>
    <recommendedName>
        <fullName evidence="5">F-box domain-containing protein</fullName>
    </recommendedName>
</protein>
<dbReference type="PANTHER" id="PTHR24414:SF145">
    <property type="entry name" value="F-BOX DOMAIN-CONTAINING PROTEIN"/>
    <property type="match status" value="1"/>
</dbReference>
<gene>
    <name evidence="3" type="ORF">MERR_LOCUS40819</name>
</gene>
<proteinExistence type="predicted"/>
<dbReference type="SUPFAM" id="SSF117281">
    <property type="entry name" value="Kelch motif"/>
    <property type="match status" value="1"/>
</dbReference>
<organism evidence="3 4">
    <name type="scientific">Microthlaspi erraticum</name>
    <dbReference type="NCBI Taxonomy" id="1685480"/>
    <lineage>
        <taxon>Eukaryota</taxon>
        <taxon>Viridiplantae</taxon>
        <taxon>Streptophyta</taxon>
        <taxon>Embryophyta</taxon>
        <taxon>Tracheophyta</taxon>
        <taxon>Spermatophyta</taxon>
        <taxon>Magnoliopsida</taxon>
        <taxon>eudicotyledons</taxon>
        <taxon>Gunneridae</taxon>
        <taxon>Pentapetalae</taxon>
        <taxon>rosids</taxon>
        <taxon>malvids</taxon>
        <taxon>Brassicales</taxon>
        <taxon>Brassicaceae</taxon>
        <taxon>Coluteocarpeae</taxon>
        <taxon>Microthlaspi</taxon>
    </lineage>
</organism>
<evidence type="ECO:0000259" key="2">
    <source>
        <dbReference type="Pfam" id="PF25210"/>
    </source>
</evidence>
<dbReference type="Pfam" id="PF25210">
    <property type="entry name" value="Kelch_FKB95"/>
    <property type="match status" value="1"/>
</dbReference>
<sequence length="350" mass="39696">MSCHNAGNSLAFCPEDDTRRKVSTSSSGIWSLPDAVALTILSQVSRFDRGAFALASKSHRSLVASSEFFGLKTSIEENLYVCMRFSPDPNPSWFILNTTLRRLCSIPSNPNPAPDSSSSYVVVGRGIYVLGGRIKGGRRSSDVWFLDCFSHTWSRVASMKLRRASAHANLLEGKIYVFGGCGGRHSNWGEVFDPETQTWSKWLDLPYVKINIHQSVAIEKKKMIFAVDKDYGYVKLYPRKHIDWCYIRKVLYCRGSHGRVMWCDPDDIDWKEVKGLEDLLQPSWQPLCTDSPCGSQMPCYDICRLSRNSAGNIVIFWKDLESFELWCAEISIEKRQGIEIWGRLNGHILS</sequence>
<dbReference type="EMBL" id="CACVBM020001540">
    <property type="protein sequence ID" value="CAA7053583.1"/>
    <property type="molecule type" value="Genomic_DNA"/>
</dbReference>
<accession>A0A6D2KKI8</accession>
<dbReference type="Pfam" id="PF00646">
    <property type="entry name" value="F-box"/>
    <property type="match status" value="1"/>
</dbReference>
<evidence type="ECO:0000313" key="4">
    <source>
        <dbReference type="Proteomes" id="UP000467841"/>
    </source>
</evidence>
<dbReference type="SMART" id="SM00612">
    <property type="entry name" value="Kelch"/>
    <property type="match status" value="2"/>
</dbReference>
<dbReference type="InterPro" id="IPR001810">
    <property type="entry name" value="F-box_dom"/>
</dbReference>
<evidence type="ECO:0008006" key="5">
    <source>
        <dbReference type="Google" id="ProtNLM"/>
    </source>
</evidence>
<dbReference type="InterPro" id="IPR050354">
    <property type="entry name" value="F-box/kelch-repeat_ARATH"/>
</dbReference>
<dbReference type="InterPro" id="IPR006652">
    <property type="entry name" value="Kelch_1"/>
</dbReference>
<feature type="domain" description="F-box" evidence="1">
    <location>
        <begin position="31"/>
        <end position="68"/>
    </location>
</feature>